<comment type="caution">
    <text evidence="5">The sequence shown here is derived from an EMBL/GenBank/DDBJ whole genome shotgun (WGS) entry which is preliminary data.</text>
</comment>
<dbReference type="Proteomes" id="UP000742024">
    <property type="component" value="Unassembled WGS sequence"/>
</dbReference>
<dbReference type="InterPro" id="IPR027417">
    <property type="entry name" value="P-loop_NTPase"/>
</dbReference>
<keyword evidence="2" id="KW-0547">Nucleotide-binding</keyword>
<evidence type="ECO:0000256" key="2">
    <source>
        <dbReference type="ARBA" id="ARBA00022741"/>
    </source>
</evidence>
<gene>
    <name evidence="5" type="ORF">E4U57_004962</name>
</gene>
<keyword evidence="3" id="KW-0067">ATP-binding</keyword>
<dbReference type="SUPFAM" id="SSF52540">
    <property type="entry name" value="P-loop containing nucleoside triphosphate hydrolases"/>
    <property type="match status" value="2"/>
</dbReference>
<dbReference type="Gene3D" id="3.40.50.300">
    <property type="entry name" value="P-loop containing nucleotide triphosphate hydrolases"/>
    <property type="match status" value="2"/>
</dbReference>
<keyword evidence="6" id="KW-1185">Reference proteome</keyword>
<dbReference type="InterPro" id="IPR003959">
    <property type="entry name" value="ATPase_AAA_core"/>
</dbReference>
<dbReference type="EMBL" id="SRPR01000380">
    <property type="protein sequence ID" value="KAG5954008.1"/>
    <property type="molecule type" value="Genomic_DNA"/>
</dbReference>
<evidence type="ECO:0000313" key="5">
    <source>
        <dbReference type="EMBL" id="KAG5954008.1"/>
    </source>
</evidence>
<evidence type="ECO:0000259" key="4">
    <source>
        <dbReference type="SMART" id="SM00382"/>
    </source>
</evidence>
<dbReference type="InterPro" id="IPR050168">
    <property type="entry name" value="AAA_ATPase_domain"/>
</dbReference>
<dbReference type="Gene3D" id="1.10.8.60">
    <property type="match status" value="1"/>
</dbReference>
<sequence length="424" mass="46580">MEKNMIEAFDAVMAQPRCIISIGEVKRYMARPGSALHNDFHAKARLWERTKGGDSNYFVIATTTNIDEVDPDILEYGLFERNLKPEIPNYDARREVLTTVTGETVLGDDVNLDEVARLTHGFVPAKIAFIVKKAKQLAIKNFSDEDDVKIHGAEIKAAFLARDVEALEPLRYNMRPKAPVSMDDFRAALEGFVPALRKEGFTVIPNVTWNQVGALEVARKQLQTSIIEPIKWPALHEELEISPSAGVLLWGPPGCGKTLIAQAVANDAKASFILINGPELLNKYVGESERAVRDLFERARFSKPSTPTIFFGEPLAQIRSAEVRAACIKSDLGKSSQLGGGVMLVTGAINRLGDLDALRWSGQIDEDLTQTIRSKKSLVYEFGVASGADHVDTTSITRIIKLCEKGVDNASARLGGRIGSRGYD</sequence>
<dbReference type="InterPro" id="IPR003593">
    <property type="entry name" value="AAA+_ATPase"/>
</dbReference>
<evidence type="ECO:0000256" key="1">
    <source>
        <dbReference type="ARBA" id="ARBA00006914"/>
    </source>
</evidence>
<feature type="domain" description="AAA+ ATPase" evidence="4">
    <location>
        <begin position="243"/>
        <end position="424"/>
    </location>
</feature>
<comment type="similarity">
    <text evidence="1">Belongs to the AAA ATPase family.</text>
</comment>
<dbReference type="PANTHER" id="PTHR23077">
    <property type="entry name" value="AAA-FAMILY ATPASE"/>
    <property type="match status" value="1"/>
</dbReference>
<evidence type="ECO:0000256" key="3">
    <source>
        <dbReference type="ARBA" id="ARBA00022840"/>
    </source>
</evidence>
<evidence type="ECO:0000313" key="6">
    <source>
        <dbReference type="Proteomes" id="UP000742024"/>
    </source>
</evidence>
<dbReference type="PANTHER" id="PTHR23077:SF171">
    <property type="entry name" value="NUCLEAR VALOSIN-CONTAINING PROTEIN-LIKE"/>
    <property type="match status" value="1"/>
</dbReference>
<organism evidence="5 6">
    <name type="scientific">Claviceps arundinis</name>
    <dbReference type="NCBI Taxonomy" id="1623583"/>
    <lineage>
        <taxon>Eukaryota</taxon>
        <taxon>Fungi</taxon>
        <taxon>Dikarya</taxon>
        <taxon>Ascomycota</taxon>
        <taxon>Pezizomycotina</taxon>
        <taxon>Sordariomycetes</taxon>
        <taxon>Hypocreomycetidae</taxon>
        <taxon>Hypocreales</taxon>
        <taxon>Clavicipitaceae</taxon>
        <taxon>Claviceps</taxon>
    </lineage>
</organism>
<proteinExistence type="inferred from homology"/>
<dbReference type="SMART" id="SM00382">
    <property type="entry name" value="AAA"/>
    <property type="match status" value="1"/>
</dbReference>
<dbReference type="Pfam" id="PF17862">
    <property type="entry name" value="AAA_lid_3"/>
    <property type="match status" value="1"/>
</dbReference>
<reference evidence="5 6" key="1">
    <citation type="journal article" date="2020" name="bioRxiv">
        <title>Whole genome comparisons of ergot fungi reveals the divergence and evolution of species within the genus Claviceps are the result of varying mechanisms driving genome evolution and host range expansion.</title>
        <authorList>
            <person name="Wyka S.A."/>
            <person name="Mondo S.J."/>
            <person name="Liu M."/>
            <person name="Dettman J."/>
            <person name="Nalam V."/>
            <person name="Broders K.D."/>
        </authorList>
    </citation>
    <scope>NUCLEOTIDE SEQUENCE [LARGE SCALE GENOMIC DNA]</scope>
    <source>
        <strain evidence="5 6">LM583</strain>
    </source>
</reference>
<accession>A0ABQ7P467</accession>
<dbReference type="Pfam" id="PF00004">
    <property type="entry name" value="AAA"/>
    <property type="match status" value="2"/>
</dbReference>
<protein>
    <recommendedName>
        <fullName evidence="4">AAA+ ATPase domain-containing protein</fullName>
    </recommendedName>
</protein>
<dbReference type="InterPro" id="IPR041569">
    <property type="entry name" value="AAA_lid_3"/>
</dbReference>
<name>A0ABQ7P467_9HYPO</name>